<evidence type="ECO:0000313" key="3">
    <source>
        <dbReference type="Proteomes" id="UP000188268"/>
    </source>
</evidence>
<dbReference type="EMBL" id="AWWV01006828">
    <property type="protein sequence ID" value="OMO99609.1"/>
    <property type="molecule type" value="Genomic_DNA"/>
</dbReference>
<name>A0A1R3JXL0_COCAP</name>
<organism evidence="2 3">
    <name type="scientific">Corchorus capsularis</name>
    <name type="common">Jute</name>
    <dbReference type="NCBI Taxonomy" id="210143"/>
    <lineage>
        <taxon>Eukaryota</taxon>
        <taxon>Viridiplantae</taxon>
        <taxon>Streptophyta</taxon>
        <taxon>Embryophyta</taxon>
        <taxon>Tracheophyta</taxon>
        <taxon>Spermatophyta</taxon>
        <taxon>Magnoliopsida</taxon>
        <taxon>eudicotyledons</taxon>
        <taxon>Gunneridae</taxon>
        <taxon>Pentapetalae</taxon>
        <taxon>rosids</taxon>
        <taxon>malvids</taxon>
        <taxon>Malvales</taxon>
        <taxon>Malvaceae</taxon>
        <taxon>Grewioideae</taxon>
        <taxon>Apeibeae</taxon>
        <taxon>Corchorus</taxon>
    </lineage>
</organism>
<reference evidence="2 3" key="1">
    <citation type="submission" date="2013-09" db="EMBL/GenBank/DDBJ databases">
        <title>Corchorus capsularis genome sequencing.</title>
        <authorList>
            <person name="Alam M."/>
            <person name="Haque M.S."/>
            <person name="Islam M.S."/>
            <person name="Emdad E.M."/>
            <person name="Islam M.M."/>
            <person name="Ahmed B."/>
            <person name="Halim A."/>
            <person name="Hossen Q.M.M."/>
            <person name="Hossain M.Z."/>
            <person name="Ahmed R."/>
            <person name="Khan M.M."/>
            <person name="Islam R."/>
            <person name="Rashid M.M."/>
            <person name="Khan S.A."/>
            <person name="Rahman M.S."/>
            <person name="Alam M."/>
        </authorList>
    </citation>
    <scope>NUCLEOTIDE SEQUENCE [LARGE SCALE GENOMIC DNA]</scope>
    <source>
        <strain evidence="3">cv. CVL-1</strain>
        <tissue evidence="2">Whole seedling</tissue>
    </source>
</reference>
<evidence type="ECO:0000256" key="1">
    <source>
        <dbReference type="SAM" id="MobiDB-lite"/>
    </source>
</evidence>
<keyword evidence="3" id="KW-1185">Reference proteome</keyword>
<feature type="region of interest" description="Disordered" evidence="1">
    <location>
        <begin position="97"/>
        <end position="187"/>
    </location>
</feature>
<dbReference type="Proteomes" id="UP000188268">
    <property type="component" value="Unassembled WGS sequence"/>
</dbReference>
<sequence length="187" mass="20307">MPSTRLLRSGNGHLRRQNNNLLLDKTADANIKRAISKKLKRSHQSAAARKQHFLRPYCHLQGNMNNGCKRKAPAGHKAPLGQNRKYIRLHNISRYLNPFSTHPSPTITPPSTHPSPTITPSSTPSSPTHPSPTIKPPSTHPSPTITTSPTPPPPTHPTPTVTPSPTHPPPTHPTPTNISPTAPIGHQ</sequence>
<dbReference type="Gramene" id="OMO99609">
    <property type="protein sequence ID" value="OMO99609"/>
    <property type="gene ID" value="CCACVL1_03706"/>
</dbReference>
<gene>
    <name evidence="2" type="ORF">CCACVL1_03706</name>
</gene>
<proteinExistence type="predicted"/>
<feature type="compositionally biased region" description="Pro residues" evidence="1">
    <location>
        <begin position="149"/>
        <end position="173"/>
    </location>
</feature>
<dbReference type="AlphaFoldDB" id="A0A1R3JXL0"/>
<feature type="compositionally biased region" description="Pro residues" evidence="1">
    <location>
        <begin position="127"/>
        <end position="140"/>
    </location>
</feature>
<dbReference type="PRINTS" id="PR01217">
    <property type="entry name" value="PRICHEXTENSN"/>
</dbReference>
<evidence type="ECO:0000313" key="2">
    <source>
        <dbReference type="EMBL" id="OMO99609.1"/>
    </source>
</evidence>
<comment type="caution">
    <text evidence="2">The sequence shown here is derived from an EMBL/GenBank/DDBJ whole genome shotgun (WGS) entry which is preliminary data.</text>
</comment>
<feature type="compositionally biased region" description="Low complexity" evidence="1">
    <location>
        <begin position="114"/>
        <end position="126"/>
    </location>
</feature>
<accession>A0A1R3JXL0</accession>
<protein>
    <submittedName>
        <fullName evidence="2">Uncharacterized protein</fullName>
    </submittedName>
</protein>